<gene>
    <name evidence="9" type="ORF">HOLleu_06766</name>
</gene>
<dbReference type="Pfam" id="PF21587">
    <property type="entry name" value="AP5B1_N"/>
    <property type="match status" value="1"/>
</dbReference>
<dbReference type="AlphaFoldDB" id="A0A9Q1CML9"/>
<dbReference type="GO" id="GO:0015031">
    <property type="term" value="P:protein transport"/>
    <property type="evidence" value="ECO:0007669"/>
    <property type="project" value="UniProtKB-KW"/>
</dbReference>
<dbReference type="GO" id="GO:0005765">
    <property type="term" value="C:lysosomal membrane"/>
    <property type="evidence" value="ECO:0007669"/>
    <property type="project" value="TreeGrafter"/>
</dbReference>
<name>A0A9Q1CML9_HOLLE</name>
<evidence type="ECO:0000313" key="10">
    <source>
        <dbReference type="Proteomes" id="UP001152320"/>
    </source>
</evidence>
<protein>
    <recommendedName>
        <fullName evidence="1">AP-5 complex subunit beta-1</fullName>
    </recommendedName>
    <alternativeName>
        <fullName evidence="4">Adaptor-related protein complex 5 beta subunit</fullName>
    </alternativeName>
</protein>
<dbReference type="InterPro" id="IPR048978">
    <property type="entry name" value="AP5B1_N"/>
</dbReference>
<feature type="domain" description="AP5B1 C-terminal" evidence="8">
    <location>
        <begin position="803"/>
        <end position="901"/>
    </location>
</feature>
<evidence type="ECO:0000259" key="5">
    <source>
        <dbReference type="Pfam" id="PF21587"/>
    </source>
</evidence>
<dbReference type="Proteomes" id="UP001152320">
    <property type="component" value="Chromosome 2"/>
</dbReference>
<evidence type="ECO:0000256" key="4">
    <source>
        <dbReference type="ARBA" id="ARBA00032431"/>
    </source>
</evidence>
<comment type="caution">
    <text evidence="9">The sequence shown here is derived from an EMBL/GenBank/DDBJ whole genome shotgun (WGS) entry which is preliminary data.</text>
</comment>
<feature type="domain" description="AP5B1 middle" evidence="6">
    <location>
        <begin position="258"/>
        <end position="610"/>
    </location>
</feature>
<proteinExistence type="predicted"/>
<dbReference type="InterPro" id="IPR038741">
    <property type="entry name" value="AP5B1"/>
</dbReference>
<dbReference type="SUPFAM" id="SSF48371">
    <property type="entry name" value="ARM repeat"/>
    <property type="match status" value="1"/>
</dbReference>
<evidence type="ECO:0000259" key="8">
    <source>
        <dbReference type="Pfam" id="PF21590"/>
    </source>
</evidence>
<evidence type="ECO:0000259" key="6">
    <source>
        <dbReference type="Pfam" id="PF21588"/>
    </source>
</evidence>
<sequence length="911" mass="102986">MSLKNITEDRHWQQVSVAMKRDLQEFTHEKGSSENECVLDLLQALYTEGITDATKVMMLGVLQEMSESLFTDKTSIEQAIGTLIGFYQEVTMNKGSTFLKSQILVCLTTLALTGNQLREQPGLFIDVTNLLFDVLSKVNQGADRVVREAACECLEEVENIYPGVLMYKLDHFYAMSQLENTHVRQSYVSLFTTVLKNAVRLKCKQSSLEEDEVSDLITTRKEPLKPLILPDTIPEDAFDVRASKSWENLVLPSSVSKTELRTAIVKCMDNLSLMSVPDTVRAIRDLCCICSSSDLPMEIFHDIPKNLTRSISLPCFHIQMYILNHYKIEPDASFFQDVIRNICHPALSLGHRLFCMQFCIDNSLKFSIEDEDLAVCKPVIFDSLDETLTKLLFVINLCQEGMPMKSFISYLEPLMTSVRHGAQGKWAVACFRGLFTLYMREPSDELAKTISDFIVEEAVSQHPHFAEHALNFIASVKRELPESQFPSSLLQTMTNFISTVSPEKCMENLEHFLKIFNAAAMEKSLQLKPVTNYIQVLFNTTSVLGNQNWLLGNQMIQICHNLMLHPSLPSLFTSVGEILFSLMTHHSDTNIRDVARFYYSMLIYLSEEKIKAILTSGGASSNSQNLTNLVTGTNQFPLAPAVIHLEEPVLQLKRLKKRHCYKSLTHAVNGCSFNNYLQTVESNTDLPELQLDFRLCKAIIKEQKQLNCTKLYAIVLNVASPTFYEPVEDIQVPHFDLDDSTDNESVISLTITPKEPNPAVLEASAIFTSADNCTYTCQLEPVPLNFADFFLPLPASADERLAIFNQLWDHITSECQRDGSVCAQSVMTLPFTASQLHPVIEEKLSEYITARPEVNSSCWKVGIFLPPRWHLLLKMTSTDITVVNINADNWRLLPLICDYLSRFMEDEAAST</sequence>
<dbReference type="Pfam" id="PF21588">
    <property type="entry name" value="AP5B1_middle"/>
    <property type="match status" value="1"/>
</dbReference>
<evidence type="ECO:0000256" key="3">
    <source>
        <dbReference type="ARBA" id="ARBA00022927"/>
    </source>
</evidence>
<dbReference type="GO" id="GO:0030119">
    <property type="term" value="C:AP-type membrane coat adaptor complex"/>
    <property type="evidence" value="ECO:0007669"/>
    <property type="project" value="TreeGrafter"/>
</dbReference>
<dbReference type="InterPro" id="IPR048980">
    <property type="entry name" value="AP5B1_barrel"/>
</dbReference>
<dbReference type="InterPro" id="IPR048979">
    <property type="entry name" value="AP5B1_middle"/>
</dbReference>
<dbReference type="Pfam" id="PF21589">
    <property type="entry name" value="AP5B1_barrel"/>
    <property type="match status" value="1"/>
</dbReference>
<dbReference type="InterPro" id="IPR048981">
    <property type="entry name" value="AP5B1_C"/>
</dbReference>
<dbReference type="PANTHER" id="PTHR34033:SF1">
    <property type="entry name" value="AP-5 COMPLEX SUBUNIT BETA-1"/>
    <property type="match status" value="1"/>
</dbReference>
<evidence type="ECO:0000256" key="2">
    <source>
        <dbReference type="ARBA" id="ARBA00022448"/>
    </source>
</evidence>
<evidence type="ECO:0000313" key="9">
    <source>
        <dbReference type="EMBL" id="KAJ8047706.1"/>
    </source>
</evidence>
<dbReference type="EMBL" id="JAIZAY010000002">
    <property type="protein sequence ID" value="KAJ8047706.1"/>
    <property type="molecule type" value="Genomic_DNA"/>
</dbReference>
<keyword evidence="3" id="KW-0653">Protein transport</keyword>
<feature type="domain" description="AP-5 complex subunit beta-1 N-terminal" evidence="5">
    <location>
        <begin position="40"/>
        <end position="110"/>
    </location>
</feature>
<feature type="domain" description="AP-5 complex subunit beta-1 beta-barrel" evidence="7">
    <location>
        <begin position="710"/>
        <end position="782"/>
    </location>
</feature>
<dbReference type="Pfam" id="PF21590">
    <property type="entry name" value="AP5B1_C"/>
    <property type="match status" value="1"/>
</dbReference>
<evidence type="ECO:0000256" key="1">
    <source>
        <dbReference type="ARBA" id="ARBA00018167"/>
    </source>
</evidence>
<reference evidence="9" key="1">
    <citation type="submission" date="2021-10" db="EMBL/GenBank/DDBJ databases">
        <title>Tropical sea cucumber genome reveals ecological adaptation and Cuvierian tubules defense mechanism.</title>
        <authorList>
            <person name="Chen T."/>
        </authorList>
    </citation>
    <scope>NUCLEOTIDE SEQUENCE</scope>
    <source>
        <strain evidence="9">Nanhai2018</strain>
        <tissue evidence="9">Muscle</tissue>
    </source>
</reference>
<dbReference type="GO" id="GO:0016197">
    <property type="term" value="P:endosomal transport"/>
    <property type="evidence" value="ECO:0007669"/>
    <property type="project" value="InterPro"/>
</dbReference>
<organism evidence="9 10">
    <name type="scientific">Holothuria leucospilota</name>
    <name type="common">Black long sea cucumber</name>
    <name type="synonym">Mertensiothuria leucospilota</name>
    <dbReference type="NCBI Taxonomy" id="206669"/>
    <lineage>
        <taxon>Eukaryota</taxon>
        <taxon>Metazoa</taxon>
        <taxon>Echinodermata</taxon>
        <taxon>Eleutherozoa</taxon>
        <taxon>Echinozoa</taxon>
        <taxon>Holothuroidea</taxon>
        <taxon>Aspidochirotacea</taxon>
        <taxon>Aspidochirotida</taxon>
        <taxon>Holothuriidae</taxon>
        <taxon>Holothuria</taxon>
    </lineage>
</organism>
<evidence type="ECO:0000259" key="7">
    <source>
        <dbReference type="Pfam" id="PF21589"/>
    </source>
</evidence>
<keyword evidence="10" id="KW-1185">Reference proteome</keyword>
<dbReference type="PANTHER" id="PTHR34033">
    <property type="entry name" value="AP-5 COMPLEX SUBUNIT BETA-1"/>
    <property type="match status" value="1"/>
</dbReference>
<accession>A0A9Q1CML9</accession>
<dbReference type="OrthoDB" id="646197at2759"/>
<keyword evidence="2" id="KW-0813">Transport</keyword>
<dbReference type="InterPro" id="IPR016024">
    <property type="entry name" value="ARM-type_fold"/>
</dbReference>